<evidence type="ECO:0000313" key="3">
    <source>
        <dbReference type="Proteomes" id="UP000077829"/>
    </source>
</evidence>
<evidence type="ECO:0000259" key="1">
    <source>
        <dbReference type="SMART" id="SM00974"/>
    </source>
</evidence>
<reference evidence="2 3" key="1">
    <citation type="submission" date="2016-05" db="EMBL/GenBank/DDBJ databases">
        <title>Complete genome sequence of Pseudomonas antarctica PAMC 27494.</title>
        <authorList>
            <person name="Lee J."/>
        </authorList>
    </citation>
    <scope>NUCLEOTIDE SEQUENCE [LARGE SCALE GENOMIC DNA]</scope>
    <source>
        <strain evidence="2 3">PAMC 27494</strain>
    </source>
</reference>
<dbReference type="STRING" id="219572.A7J50_3794"/>
<proteinExistence type="predicted"/>
<dbReference type="EMBL" id="CP015600">
    <property type="protein sequence ID" value="ANF87167.1"/>
    <property type="molecule type" value="Genomic_DNA"/>
</dbReference>
<sequence length="223" mass="24892">MHHPTETINTPINSAPRFSIAENVARKEVISEEILAIQAGTATMAVAYEWAFKFMSLASQKVGSINLGDLDHMDREQARAALDEIETGREHLRGIAPLFEKYPYIAETMRFHCSALFYAEATLIPFYIQCNKSFLDHKASSTKTYIVRHPITGMIKIGRTSDVQGRIKSLQTGAGAILATLAIIPADIEQELHKRFAALRRHGEWFEDVDGLISSFAKTQEAV</sequence>
<dbReference type="KEGG" id="panr:A7J50_3794"/>
<organism evidence="2 3">
    <name type="scientific">Pseudomonas antarctica</name>
    <dbReference type="NCBI Taxonomy" id="219572"/>
    <lineage>
        <taxon>Bacteria</taxon>
        <taxon>Pseudomonadati</taxon>
        <taxon>Pseudomonadota</taxon>
        <taxon>Gammaproteobacteria</taxon>
        <taxon>Pseudomonadales</taxon>
        <taxon>Pseudomonadaceae</taxon>
        <taxon>Pseudomonas</taxon>
    </lineage>
</organism>
<name>A0A172Z3U8_9PSED</name>
<dbReference type="RefSeq" id="WP_064453192.1">
    <property type="nucleotide sequence ID" value="NZ_CP015600.1"/>
</dbReference>
<dbReference type="Proteomes" id="UP000077829">
    <property type="component" value="Chromosome"/>
</dbReference>
<gene>
    <name evidence="2" type="ORF">A7J50_3794</name>
</gene>
<dbReference type="SMART" id="SM00974">
    <property type="entry name" value="T5orf172"/>
    <property type="match status" value="1"/>
</dbReference>
<dbReference type="PATRIC" id="fig|219572.3.peg.3903"/>
<evidence type="ECO:0000313" key="2">
    <source>
        <dbReference type="EMBL" id="ANF87167.1"/>
    </source>
</evidence>
<accession>A0A172Z3U8</accession>
<protein>
    <recommendedName>
        <fullName evidence="1">Bacteriophage T5 Orf172 DNA-binding domain-containing protein</fullName>
    </recommendedName>
</protein>
<feature type="domain" description="Bacteriophage T5 Orf172 DNA-binding" evidence="1">
    <location>
        <begin position="149"/>
        <end position="220"/>
    </location>
</feature>
<dbReference type="InterPro" id="IPR018306">
    <property type="entry name" value="Phage_T5_Orf172_DNA-bd"/>
</dbReference>
<dbReference type="AlphaFoldDB" id="A0A172Z3U8"/>
<dbReference type="Pfam" id="PF13455">
    <property type="entry name" value="MUG113"/>
    <property type="match status" value="1"/>
</dbReference>